<feature type="compositionally biased region" description="Polar residues" evidence="4">
    <location>
        <begin position="769"/>
        <end position="784"/>
    </location>
</feature>
<dbReference type="GO" id="GO:0090090">
    <property type="term" value="P:negative regulation of canonical Wnt signaling pathway"/>
    <property type="evidence" value="ECO:0007669"/>
    <property type="project" value="TreeGrafter"/>
</dbReference>
<dbReference type="InterPro" id="IPR026818">
    <property type="entry name" value="Apc_fam"/>
</dbReference>
<dbReference type="GO" id="GO:0008013">
    <property type="term" value="F:beta-catenin binding"/>
    <property type="evidence" value="ECO:0007669"/>
    <property type="project" value="InterPro"/>
</dbReference>
<dbReference type="SMART" id="SM00185">
    <property type="entry name" value="ARM"/>
    <property type="match status" value="6"/>
</dbReference>
<feature type="compositionally biased region" description="Basic and acidic residues" evidence="4">
    <location>
        <begin position="836"/>
        <end position="850"/>
    </location>
</feature>
<dbReference type="GO" id="GO:0045295">
    <property type="term" value="F:gamma-catenin binding"/>
    <property type="evidence" value="ECO:0007669"/>
    <property type="project" value="TreeGrafter"/>
</dbReference>
<dbReference type="InterPro" id="IPR011989">
    <property type="entry name" value="ARM-like"/>
</dbReference>
<evidence type="ECO:0000256" key="3">
    <source>
        <dbReference type="PROSITE-ProRule" id="PRU00259"/>
    </source>
</evidence>
<dbReference type="GO" id="GO:0007389">
    <property type="term" value="P:pattern specification process"/>
    <property type="evidence" value="ECO:0007669"/>
    <property type="project" value="TreeGrafter"/>
</dbReference>
<name>A0A8X6MS02_NEPPI</name>
<dbReference type="FunFam" id="1.25.10.10:FF:000305">
    <property type="entry name" value="Adenomatous polyposis coli"/>
    <property type="match status" value="1"/>
</dbReference>
<gene>
    <name evidence="5" type="primary">Apc</name>
    <name evidence="5" type="ORF">NPIL_503741</name>
</gene>
<comment type="caution">
    <text evidence="5">The sequence shown here is derived from an EMBL/GenBank/DDBJ whole genome shotgun (WGS) entry which is preliminary data.</text>
</comment>
<evidence type="ECO:0000313" key="6">
    <source>
        <dbReference type="Proteomes" id="UP000887013"/>
    </source>
</evidence>
<dbReference type="GO" id="GO:0016055">
    <property type="term" value="P:Wnt signaling pathway"/>
    <property type="evidence" value="ECO:0007669"/>
    <property type="project" value="UniProtKB-KW"/>
</dbReference>
<feature type="compositionally biased region" description="Polar residues" evidence="4">
    <location>
        <begin position="1797"/>
        <end position="1825"/>
    </location>
</feature>
<feature type="region of interest" description="Disordered" evidence="4">
    <location>
        <begin position="1145"/>
        <end position="1191"/>
    </location>
</feature>
<dbReference type="OrthoDB" id="5918429at2759"/>
<organism evidence="5 6">
    <name type="scientific">Nephila pilipes</name>
    <name type="common">Giant wood spider</name>
    <name type="synonym">Nephila maculata</name>
    <dbReference type="NCBI Taxonomy" id="299642"/>
    <lineage>
        <taxon>Eukaryota</taxon>
        <taxon>Metazoa</taxon>
        <taxon>Ecdysozoa</taxon>
        <taxon>Arthropoda</taxon>
        <taxon>Chelicerata</taxon>
        <taxon>Arachnida</taxon>
        <taxon>Araneae</taxon>
        <taxon>Araneomorphae</taxon>
        <taxon>Entelegynae</taxon>
        <taxon>Araneoidea</taxon>
        <taxon>Nephilidae</taxon>
        <taxon>Nephila</taxon>
    </lineage>
</organism>
<feature type="region of interest" description="Disordered" evidence="4">
    <location>
        <begin position="977"/>
        <end position="1041"/>
    </location>
</feature>
<dbReference type="Pfam" id="PF00514">
    <property type="entry name" value="Arm"/>
    <property type="match status" value="1"/>
</dbReference>
<feature type="compositionally biased region" description="Acidic residues" evidence="4">
    <location>
        <begin position="1026"/>
        <end position="1041"/>
    </location>
</feature>
<dbReference type="InterPro" id="IPR000225">
    <property type="entry name" value="Armadillo"/>
</dbReference>
<feature type="compositionally biased region" description="Basic and acidic residues" evidence="4">
    <location>
        <begin position="1273"/>
        <end position="1282"/>
    </location>
</feature>
<dbReference type="GO" id="GO:0001708">
    <property type="term" value="P:cell fate specification"/>
    <property type="evidence" value="ECO:0007669"/>
    <property type="project" value="TreeGrafter"/>
</dbReference>
<feature type="compositionally biased region" description="Basic and acidic residues" evidence="4">
    <location>
        <begin position="1154"/>
        <end position="1168"/>
    </location>
</feature>
<feature type="region of interest" description="Disordered" evidence="4">
    <location>
        <begin position="1737"/>
        <end position="1901"/>
    </location>
</feature>
<protein>
    <submittedName>
        <fullName evidence="5">Adenomatous polyposis coli protein</fullName>
    </submittedName>
</protein>
<proteinExistence type="inferred from homology"/>
<sequence>MTRAEEGNFIPSMATRKEGIVFRGRTNFAKEPKSLLSDRGWLCPDIRFPTSRIRVLGIAGWVSVAWSGSLERQNSVSTMSFQSTLSDSIHSDQSREEEIISQLNEARNCNREECSKRLLEMTQVNGNCTIMRHCGCLPLLIELLHDYSFGVGGTGSSEVRRNATQVLHNLVFGQPDDKRARREGRVLRYLEEIREYSDKLLYVEANVDNRTASFIDQNLVPAVAALMKLSFDEDHRHAMCQLGGLQAIAELLHVDHWAHGVNNDPNCTTLRRYLGMSLTNLTFGDGANKALLCSMRPFMEALVAQLYSPSEDLRQVTASVLRNLSWRADPASKRSLREVGAVPLLVRAALSAQKDSTLKSVLSALWNLSAHCSANKADICRVEGALAFLVSTLTHKSKNKTLAIVENGGGILRNVSSHVAIQNEYRAILRRHNCLQILLSHLKSPSLTVVSNACGTLWNLSARNAVDQRALWEMGAVGMLRKLINSKHKMISMGSSAALKNLLSARPPGVGLCLMEDGVAYRGADAPSLMVRKQKALSTEIDQNLSETYDNTDSPKTSPVKHAEQTRSRRHTSPSAAKYMANQRLKAELSLPKMSESYVVEEKHNGAFQVTKNAKQALNYRQGQQAKLQLVNAAPEVEPESKLSFRPAQNRRESHPPSTFEHGSKLSFKPARFENESSRLQNKTEDCSYQIHAEPQSKLSFRPTRFDKESPKPSDDYTRHASRSMSPMSVRKDRSAPPSRGMEPTRTAPEPVSGIPKPTHESRIPLPKSSVNRIDCQRSQSASPVVQRKNLSRENSAKCMGVSPKQNQPNQVNIPPQKPVDITVTHPKWAWTASPEKTDNVPERPGKQLEEESGGEDEIRVWRTENTPSSMSLNLDGEELDGTGARCSLNIRTSTGVKMIRNHPLLVNALRNDEEGRLFDHRNRQDEFQDFESGKTVEFCVQSDYDIDETLSMMSRSSSVASISSFDQQSIHEDESFASDLSHRTSGIESPSELSESPSPLGSSHYITCNDMQPSVADRTDPPEIPTDENVEADDQSGEQEETIANTTYHSFKDNTSTDSYPVQKVSEVKINSHKGPSPTHRPNSAHLEAELRTNRVSRSSSSSSFSVEDISPSERVIMEECIRAGMPIAPPSYQLLGDASARRLAPPTDYESEEKGKEDERKAEKSRLFRIPESPGSYPKKEEPIDVKESDRKIILDQMGNRRSEKYHQNKFKIVSDVPTQLGFLMNAQKSVKDIEVCPQPKVLKDDVKTTEVGQSVDISMRSKSSVPNKPKVPEKVKEEEQNSSDNVGGPTATIAPEINALEPVVKTSEAALETKQNIPIVAVELTDENAEVNFAETSNEKTVRKSTSEEDVELLEKDIDCSESDEIMLTSSMLGEAREIALMLGGSTEDMTVSTLSCLSDIDNARPPSVMADLGCLSLEDSVKATHVLSRQLSSTKKSLLRDLQMGRLGSTSSNESPENLSLRSSCASDLLANVNPPSMMDNISLTASTGSLSSDSDVPEINGKYVAKDLSSMSDRMNEAAALAQMYTKELTAITGAADETKEQGRINIPSAVQEVTIADVTDIGCDTVGSDTEVEEDLPCDDDETLKVTRDEGSSENLTFTLTEERPEAILKPFMTSEEFKVLQENADMILNTLKDIEVSDDEDGEHSNSGELLEDETMSLVSNESDEEFSPQHGLSPRTDHMLSPTCNGMVGLPQPVSRSRKTGLPQVQYRRSSGVKETNRAEQIEGVIDTRTFTRKRGGQAKGLPVAPGPTIPVASGAWKGRSKSADINRNSKLKMAPPASPLHKEKDVYSQRSTPSPKSPLSRSNTFEKLTSEETFQQPLIRRPSSLAISQKTNSPRNTKGAAGNAPSQKLTNDSLIKPRTVAPPRTAEAAILSPSGNVPKPMNKVQVSNIPTRRSFIPTPAKFALQDN</sequence>
<keyword evidence="2" id="KW-0879">Wnt signaling pathway</keyword>
<dbReference type="SUPFAM" id="SSF48371">
    <property type="entry name" value="ARM repeat"/>
    <property type="match status" value="1"/>
</dbReference>
<dbReference type="GO" id="GO:0007399">
    <property type="term" value="P:nervous system development"/>
    <property type="evidence" value="ECO:0007669"/>
    <property type="project" value="TreeGrafter"/>
</dbReference>
<dbReference type="GO" id="GO:0016477">
    <property type="term" value="P:cell migration"/>
    <property type="evidence" value="ECO:0007669"/>
    <property type="project" value="TreeGrafter"/>
</dbReference>
<reference evidence="5" key="1">
    <citation type="submission" date="2020-08" db="EMBL/GenBank/DDBJ databases">
        <title>Multicomponent nature underlies the extraordinary mechanical properties of spider dragline silk.</title>
        <authorList>
            <person name="Kono N."/>
            <person name="Nakamura H."/>
            <person name="Mori M."/>
            <person name="Yoshida Y."/>
            <person name="Ohtoshi R."/>
            <person name="Malay A.D."/>
            <person name="Moran D.A.P."/>
            <person name="Tomita M."/>
            <person name="Numata K."/>
            <person name="Arakawa K."/>
        </authorList>
    </citation>
    <scope>NUCLEOTIDE SEQUENCE</scope>
</reference>
<feature type="compositionally biased region" description="Polar residues" evidence="4">
    <location>
        <begin position="1853"/>
        <end position="1862"/>
    </location>
</feature>
<evidence type="ECO:0000256" key="1">
    <source>
        <dbReference type="ARBA" id="ARBA00009051"/>
    </source>
</evidence>
<feature type="region of interest" description="Disordered" evidence="4">
    <location>
        <begin position="1696"/>
        <end position="1724"/>
    </location>
</feature>
<feature type="compositionally biased region" description="Basic and acidic residues" evidence="4">
    <location>
        <begin position="1180"/>
        <end position="1191"/>
    </location>
</feature>
<evidence type="ECO:0000256" key="2">
    <source>
        <dbReference type="ARBA" id="ARBA00022687"/>
    </source>
</evidence>
<evidence type="ECO:0000313" key="5">
    <source>
        <dbReference type="EMBL" id="GFS75021.1"/>
    </source>
</evidence>
<dbReference type="PANTHER" id="PTHR12607:SF12">
    <property type="entry name" value="APC-LIKE, ISOFORM A-RELATED"/>
    <property type="match status" value="1"/>
</dbReference>
<comment type="similarity">
    <text evidence="1">Belongs to the adenomatous polyposis coli (APC) family.</text>
</comment>
<dbReference type="Proteomes" id="UP000887013">
    <property type="component" value="Unassembled WGS sequence"/>
</dbReference>
<keyword evidence="6" id="KW-1185">Reference proteome</keyword>
<dbReference type="Pfam" id="PF18797">
    <property type="entry name" value="APC_rep"/>
    <property type="match status" value="1"/>
</dbReference>
<dbReference type="GO" id="GO:0008017">
    <property type="term" value="F:microtubule binding"/>
    <property type="evidence" value="ECO:0007669"/>
    <property type="project" value="TreeGrafter"/>
</dbReference>
<feature type="compositionally biased region" description="Basic and acidic residues" evidence="4">
    <location>
        <begin position="704"/>
        <end position="719"/>
    </location>
</feature>
<feature type="compositionally biased region" description="Polar residues" evidence="4">
    <location>
        <begin position="1834"/>
        <end position="1845"/>
    </location>
</feature>
<dbReference type="PROSITE" id="PS50176">
    <property type="entry name" value="ARM_REPEAT"/>
    <property type="match status" value="1"/>
</dbReference>
<feature type="region of interest" description="Disordered" evidence="4">
    <location>
        <begin position="542"/>
        <end position="576"/>
    </location>
</feature>
<dbReference type="GO" id="GO:0005881">
    <property type="term" value="C:cytoplasmic microtubule"/>
    <property type="evidence" value="ECO:0007669"/>
    <property type="project" value="TreeGrafter"/>
</dbReference>
<feature type="compositionally biased region" description="Low complexity" evidence="4">
    <location>
        <begin position="987"/>
        <end position="1004"/>
    </location>
</feature>
<feature type="region of interest" description="Disordered" evidence="4">
    <location>
        <begin position="1250"/>
        <end position="1297"/>
    </location>
</feature>
<feature type="region of interest" description="Disordered" evidence="4">
    <location>
        <begin position="833"/>
        <end position="857"/>
    </location>
</feature>
<dbReference type="GO" id="GO:0016342">
    <property type="term" value="C:catenin complex"/>
    <property type="evidence" value="ECO:0007669"/>
    <property type="project" value="TreeGrafter"/>
</dbReference>
<feature type="region of interest" description="Disordered" evidence="4">
    <location>
        <begin position="688"/>
        <end position="819"/>
    </location>
</feature>
<dbReference type="InterPro" id="IPR041257">
    <property type="entry name" value="APC_rep"/>
</dbReference>
<feature type="compositionally biased region" description="Low complexity" evidence="4">
    <location>
        <begin position="804"/>
        <end position="815"/>
    </location>
</feature>
<dbReference type="PANTHER" id="PTHR12607">
    <property type="entry name" value="ADENOMATOUS POLYPOSIS COLI PROTEIN FAMILY"/>
    <property type="match status" value="1"/>
</dbReference>
<dbReference type="EMBL" id="BMAW01050389">
    <property type="protein sequence ID" value="GFS75021.1"/>
    <property type="molecule type" value="Genomic_DNA"/>
</dbReference>
<dbReference type="Gene3D" id="1.25.10.10">
    <property type="entry name" value="Leucine-rich Repeat Variant"/>
    <property type="match status" value="1"/>
</dbReference>
<feature type="repeat" description="ARM" evidence="3">
    <location>
        <begin position="135"/>
        <end position="185"/>
    </location>
</feature>
<evidence type="ECO:0000256" key="4">
    <source>
        <dbReference type="SAM" id="MobiDB-lite"/>
    </source>
</evidence>
<feature type="region of interest" description="Disordered" evidence="4">
    <location>
        <begin position="633"/>
        <end position="668"/>
    </location>
</feature>
<dbReference type="InterPro" id="IPR016024">
    <property type="entry name" value="ARM-type_fold"/>
</dbReference>
<feature type="compositionally biased region" description="Polar residues" evidence="4">
    <location>
        <begin position="542"/>
        <end position="557"/>
    </location>
</feature>
<dbReference type="GO" id="GO:0007026">
    <property type="term" value="P:negative regulation of microtubule depolymerization"/>
    <property type="evidence" value="ECO:0007669"/>
    <property type="project" value="TreeGrafter"/>
</dbReference>
<dbReference type="GO" id="GO:0030877">
    <property type="term" value="C:beta-catenin destruction complex"/>
    <property type="evidence" value="ECO:0007669"/>
    <property type="project" value="TreeGrafter"/>
</dbReference>
<accession>A0A8X6MS02</accession>